<proteinExistence type="predicted"/>
<dbReference type="EMBL" id="AZIL01002835">
    <property type="protein sequence ID" value="EWM20744.1"/>
    <property type="molecule type" value="Genomic_DNA"/>
</dbReference>
<dbReference type="GO" id="GO:0000981">
    <property type="term" value="F:DNA-binding transcription factor activity, RNA polymerase II-specific"/>
    <property type="evidence" value="ECO:0007669"/>
    <property type="project" value="InterPro"/>
</dbReference>
<dbReference type="OrthoDB" id="10297551at2759"/>
<dbReference type="GO" id="GO:0003677">
    <property type="term" value="F:DNA binding"/>
    <property type="evidence" value="ECO:0007669"/>
    <property type="project" value="UniProtKB-KW"/>
</dbReference>
<evidence type="ECO:0000313" key="4">
    <source>
        <dbReference type="Proteomes" id="UP000019335"/>
    </source>
</evidence>
<dbReference type="SUPFAM" id="SSF57701">
    <property type="entry name" value="Zn2/Cys6 DNA-binding domain"/>
    <property type="match status" value="1"/>
</dbReference>
<dbReference type="InterPro" id="IPR036864">
    <property type="entry name" value="Zn2-C6_fun-type_DNA-bd_sf"/>
</dbReference>
<keyword evidence="3" id="KW-0238">DNA-binding</keyword>
<name>W7TIJ8_9STRA</name>
<dbReference type="PROSITE" id="PS50048">
    <property type="entry name" value="ZN2_CY6_FUNGAL_2"/>
    <property type="match status" value="1"/>
</dbReference>
<dbReference type="Proteomes" id="UP000019335">
    <property type="component" value="Unassembled WGS sequence"/>
</dbReference>
<protein>
    <submittedName>
        <fullName evidence="3">Zn(2)-C6 fungal-type DNA-binding domain protein</fullName>
    </submittedName>
</protein>
<evidence type="ECO:0000313" key="3">
    <source>
        <dbReference type="EMBL" id="EWM20744.1"/>
    </source>
</evidence>
<organism evidence="3 4">
    <name type="scientific">Nannochloropsis gaditana</name>
    <dbReference type="NCBI Taxonomy" id="72520"/>
    <lineage>
        <taxon>Eukaryota</taxon>
        <taxon>Sar</taxon>
        <taxon>Stramenopiles</taxon>
        <taxon>Ochrophyta</taxon>
        <taxon>Eustigmatophyceae</taxon>
        <taxon>Eustigmatales</taxon>
        <taxon>Monodopsidaceae</taxon>
        <taxon>Nannochloropsis</taxon>
    </lineage>
</organism>
<sequence length="566" mass="63160">MDSSGIDLEEGATLIEELSDWPALDDIFCDDATKFEGGQGEQTDIDTVIAATSPFGLDFNASAVRPSPFSLEASLAPGAHHGQDLGKHEVAPGQKEGTVDVTHKKRRASRIRSRERSCRVCYLEKASCDRNFPCGRCFRYNKPCRPATVTQGSRRPVRGTSSSSLLFQSSPYLDLVIERSDLPAMVPLYLQAFQDLFQEGVLNRKRAIGLLKSWVDLGVMMDGDCDPTFGAFAEVKAAFQINDLELEDPECLAYEPPLHAEKGRLWAARADRVLGEGAKHLEENLVCRQANNSSRAVYMARMDCKDQWVISNKAHNTYFRSPAEFMQDMWKRRCLLAFLFAAGVAPEDRLAYFKLLHFATLSTSLMKRTAFLKIFDRQGRMTLYLSDHQVVKMGPNEYASLCVTEPAPPSRHVTTRPDVTRLRSTHHPCNSSSASMFRVASGDMRRRQACDVSKQWSRAGEIRWPDDTTGRGADMREEKAFNVLRVSEESPASPTSTFSTMPRADPEMLVPCIASIPVVSPDLDTGSSQQKIKGRAWCRMNEVGRTEICIDGSTENEFHNESCIGK</sequence>
<dbReference type="InterPro" id="IPR001138">
    <property type="entry name" value="Zn2Cys6_DnaBD"/>
</dbReference>
<evidence type="ECO:0000256" key="1">
    <source>
        <dbReference type="SAM" id="MobiDB-lite"/>
    </source>
</evidence>
<comment type="caution">
    <text evidence="3">The sequence shown here is derived from an EMBL/GenBank/DDBJ whole genome shotgun (WGS) entry which is preliminary data.</text>
</comment>
<accession>W7TIJ8</accession>
<gene>
    <name evidence="3" type="ORF">Naga_100249g5</name>
</gene>
<reference evidence="3 4" key="1">
    <citation type="journal article" date="2014" name="Mol. Plant">
        <title>Chromosome Scale Genome Assembly and Transcriptome Profiling of Nannochloropsis gaditana in Nitrogen Depletion.</title>
        <authorList>
            <person name="Corteggiani Carpinelli E."/>
            <person name="Telatin A."/>
            <person name="Vitulo N."/>
            <person name="Forcato C."/>
            <person name="D'Angelo M."/>
            <person name="Schiavon R."/>
            <person name="Vezzi A."/>
            <person name="Giacometti G.M."/>
            <person name="Morosinotto T."/>
            <person name="Valle G."/>
        </authorList>
    </citation>
    <scope>NUCLEOTIDE SEQUENCE [LARGE SCALE GENOMIC DNA]</scope>
    <source>
        <strain evidence="3 4">B-31</strain>
    </source>
</reference>
<dbReference type="GO" id="GO:0008270">
    <property type="term" value="F:zinc ion binding"/>
    <property type="evidence" value="ECO:0007669"/>
    <property type="project" value="InterPro"/>
</dbReference>
<keyword evidence="4" id="KW-1185">Reference proteome</keyword>
<dbReference type="Pfam" id="PF00172">
    <property type="entry name" value="Zn_clus"/>
    <property type="match status" value="1"/>
</dbReference>
<feature type="compositionally biased region" description="Basic and acidic residues" evidence="1">
    <location>
        <begin position="81"/>
        <end position="90"/>
    </location>
</feature>
<evidence type="ECO:0000259" key="2">
    <source>
        <dbReference type="PROSITE" id="PS50048"/>
    </source>
</evidence>
<feature type="region of interest" description="Disordered" evidence="1">
    <location>
        <begin position="74"/>
        <end position="106"/>
    </location>
</feature>
<dbReference type="AlphaFoldDB" id="W7TIJ8"/>
<feature type="domain" description="Zn(2)-C6 fungal-type" evidence="2">
    <location>
        <begin position="117"/>
        <end position="144"/>
    </location>
</feature>